<dbReference type="InterPro" id="IPR058533">
    <property type="entry name" value="Cation_efflux_TM"/>
</dbReference>
<keyword evidence="11" id="KW-1185">Reference proteome</keyword>
<proteinExistence type="inferred from homology"/>
<dbReference type="InterPro" id="IPR027470">
    <property type="entry name" value="Cation_efflux_CTD"/>
</dbReference>
<sequence length="394" mass="42932">MISLLSRIFIKDSRDYSKPSVRTAYGVLCGAFGIFLNIVLFAAKFIAGTLAGSVAMTADAFNNLSDAASSLVSILGFRIASKKPDSEHPFGHGRMEYVSGLIVSFLILMMGVELIKTSVEAIINPEPVSGGLVPVLILCASILVKFYIWFYNHSVGKKISSVALEATAMDSLSDMISTFVVIVSVICSKFCSLPVDGIGGIIVAVFILRTGFESAKETLRPLLGTPPSEELVKAIEAEVMSHKPIIGIHDLVIHDYGPGRMMVSLHAEVPGDQNIFELHDVVDNAEISLSQKLGCSAVIHMDPVDSKNERLKELHKIASECAKQIDTRLSVHDVRMVPGPSHTNLIFDVVRPFDCCEDRASLKKELASRIERLCSDVRCVICVDDPYCSDDEEK</sequence>
<dbReference type="Pfam" id="PF16916">
    <property type="entry name" value="ZT_dimer"/>
    <property type="match status" value="1"/>
</dbReference>
<feature type="transmembrane region" description="Helical" evidence="7">
    <location>
        <begin position="97"/>
        <end position="115"/>
    </location>
</feature>
<dbReference type="InterPro" id="IPR050291">
    <property type="entry name" value="CDF_Transporter"/>
</dbReference>
<evidence type="ECO:0000256" key="3">
    <source>
        <dbReference type="ARBA" id="ARBA00022448"/>
    </source>
</evidence>
<evidence type="ECO:0000313" key="11">
    <source>
        <dbReference type="Proteomes" id="UP000595224"/>
    </source>
</evidence>
<protein>
    <submittedName>
        <fullName evidence="10">Cation transporter</fullName>
    </submittedName>
</protein>
<evidence type="ECO:0000256" key="6">
    <source>
        <dbReference type="ARBA" id="ARBA00023136"/>
    </source>
</evidence>
<dbReference type="InterPro" id="IPR027469">
    <property type="entry name" value="Cation_efflux_TMD_sf"/>
</dbReference>
<dbReference type="Proteomes" id="UP000595224">
    <property type="component" value="Chromosome"/>
</dbReference>
<dbReference type="GO" id="GO:0008324">
    <property type="term" value="F:monoatomic cation transmembrane transporter activity"/>
    <property type="evidence" value="ECO:0007669"/>
    <property type="project" value="InterPro"/>
</dbReference>
<keyword evidence="4 7" id="KW-0812">Transmembrane</keyword>
<comment type="subcellular location">
    <subcellularLocation>
        <location evidence="1">Membrane</location>
        <topology evidence="1">Multi-pass membrane protein</topology>
    </subcellularLocation>
</comment>
<evidence type="ECO:0000256" key="5">
    <source>
        <dbReference type="ARBA" id="ARBA00022989"/>
    </source>
</evidence>
<keyword evidence="6 7" id="KW-0472">Membrane</keyword>
<organism evidence="10 11">
    <name type="scientific">Treponema peruense</name>
    <dbReference type="NCBI Taxonomy" id="2787628"/>
    <lineage>
        <taxon>Bacteria</taxon>
        <taxon>Pseudomonadati</taxon>
        <taxon>Spirochaetota</taxon>
        <taxon>Spirochaetia</taxon>
        <taxon>Spirochaetales</taxon>
        <taxon>Treponemataceae</taxon>
        <taxon>Treponema</taxon>
    </lineage>
</organism>
<evidence type="ECO:0000256" key="1">
    <source>
        <dbReference type="ARBA" id="ARBA00004141"/>
    </source>
</evidence>
<keyword evidence="3" id="KW-0813">Transport</keyword>
<dbReference type="AlphaFoldDB" id="A0A7T3RBT3"/>
<dbReference type="GO" id="GO:0016020">
    <property type="term" value="C:membrane"/>
    <property type="evidence" value="ECO:0007669"/>
    <property type="project" value="UniProtKB-SubCell"/>
</dbReference>
<evidence type="ECO:0000256" key="4">
    <source>
        <dbReference type="ARBA" id="ARBA00022692"/>
    </source>
</evidence>
<feature type="domain" description="Cation efflux protein transmembrane" evidence="8">
    <location>
        <begin position="33"/>
        <end position="223"/>
    </location>
</feature>
<evidence type="ECO:0000259" key="9">
    <source>
        <dbReference type="Pfam" id="PF16916"/>
    </source>
</evidence>
<dbReference type="SUPFAM" id="SSF160240">
    <property type="entry name" value="Cation efflux protein cytoplasmic domain-like"/>
    <property type="match status" value="1"/>
</dbReference>
<dbReference type="PANTHER" id="PTHR43840:SF15">
    <property type="entry name" value="MITOCHONDRIAL METAL TRANSPORTER 1-RELATED"/>
    <property type="match status" value="1"/>
</dbReference>
<evidence type="ECO:0000313" key="10">
    <source>
        <dbReference type="EMBL" id="QQA00170.1"/>
    </source>
</evidence>
<dbReference type="Gene3D" id="1.20.1510.10">
    <property type="entry name" value="Cation efflux protein transmembrane domain"/>
    <property type="match status" value="1"/>
</dbReference>
<feature type="transmembrane region" description="Helical" evidence="7">
    <location>
        <begin position="127"/>
        <end position="150"/>
    </location>
</feature>
<dbReference type="KEGG" id="tper:IWA51_07730"/>
<gene>
    <name evidence="10" type="ORF">IWA51_07730</name>
</gene>
<dbReference type="EMBL" id="CP064936">
    <property type="protein sequence ID" value="QQA00170.1"/>
    <property type="molecule type" value="Genomic_DNA"/>
</dbReference>
<evidence type="ECO:0000259" key="8">
    <source>
        <dbReference type="Pfam" id="PF01545"/>
    </source>
</evidence>
<comment type="similarity">
    <text evidence="2">Belongs to the cation diffusion facilitator (CDF) transporter (TC 2.A.4) family.</text>
</comment>
<dbReference type="Gene3D" id="3.30.70.1350">
    <property type="entry name" value="Cation efflux protein, cytoplasmic domain"/>
    <property type="match status" value="1"/>
</dbReference>
<dbReference type="SUPFAM" id="SSF161111">
    <property type="entry name" value="Cation efflux protein transmembrane domain-like"/>
    <property type="match status" value="1"/>
</dbReference>
<dbReference type="InterPro" id="IPR002524">
    <property type="entry name" value="Cation_efflux"/>
</dbReference>
<dbReference type="RefSeq" id="WP_198442012.1">
    <property type="nucleotide sequence ID" value="NZ_CBCSHE010000001.1"/>
</dbReference>
<dbReference type="PANTHER" id="PTHR43840">
    <property type="entry name" value="MITOCHONDRIAL METAL TRANSPORTER 1-RELATED"/>
    <property type="match status" value="1"/>
</dbReference>
<dbReference type="NCBIfam" id="TIGR01297">
    <property type="entry name" value="CDF"/>
    <property type="match status" value="1"/>
</dbReference>
<feature type="transmembrane region" description="Helical" evidence="7">
    <location>
        <begin position="179"/>
        <end position="208"/>
    </location>
</feature>
<feature type="domain" description="Cation efflux protein cytoplasmic" evidence="9">
    <location>
        <begin position="227"/>
        <end position="303"/>
    </location>
</feature>
<evidence type="ECO:0000256" key="7">
    <source>
        <dbReference type="SAM" id="Phobius"/>
    </source>
</evidence>
<dbReference type="InterPro" id="IPR036837">
    <property type="entry name" value="Cation_efflux_CTD_sf"/>
</dbReference>
<feature type="transmembrane region" description="Helical" evidence="7">
    <location>
        <begin position="21"/>
        <end position="47"/>
    </location>
</feature>
<name>A0A7T3RBT3_9SPIR</name>
<accession>A0A7T3RBT3</accession>
<reference evidence="10 11" key="1">
    <citation type="submission" date="2020-11" db="EMBL/GenBank/DDBJ databases">
        <title>Treponema Peruensis nv. sp., first commensal Treponema isolated from human feces.</title>
        <authorList>
            <person name="Belkhou C."/>
            <person name="Raes J."/>
        </authorList>
    </citation>
    <scope>NUCLEOTIDE SEQUENCE [LARGE SCALE GENOMIC DNA]</scope>
    <source>
        <strain evidence="10 11">RCC2812</strain>
    </source>
</reference>
<dbReference type="Pfam" id="PF01545">
    <property type="entry name" value="Cation_efflux"/>
    <property type="match status" value="1"/>
</dbReference>
<dbReference type="FunFam" id="1.20.1510.10:FF:000006">
    <property type="entry name" value="Divalent cation efflux transporter"/>
    <property type="match status" value="1"/>
</dbReference>
<keyword evidence="5 7" id="KW-1133">Transmembrane helix</keyword>
<evidence type="ECO:0000256" key="2">
    <source>
        <dbReference type="ARBA" id="ARBA00008114"/>
    </source>
</evidence>